<protein>
    <submittedName>
        <fullName evidence="3">Tripartite tricarboxylate transporter substrate binding protein</fullName>
    </submittedName>
</protein>
<evidence type="ECO:0000256" key="1">
    <source>
        <dbReference type="ARBA" id="ARBA00006987"/>
    </source>
</evidence>
<dbReference type="PIRSF" id="PIRSF017082">
    <property type="entry name" value="YflP"/>
    <property type="match status" value="1"/>
</dbReference>
<dbReference type="PANTHER" id="PTHR42928">
    <property type="entry name" value="TRICARBOXYLATE-BINDING PROTEIN"/>
    <property type="match status" value="1"/>
</dbReference>
<dbReference type="SUPFAM" id="SSF53850">
    <property type="entry name" value="Periplasmic binding protein-like II"/>
    <property type="match status" value="1"/>
</dbReference>
<evidence type="ECO:0000256" key="2">
    <source>
        <dbReference type="SAM" id="SignalP"/>
    </source>
</evidence>
<dbReference type="Gene3D" id="3.40.190.150">
    <property type="entry name" value="Bordetella uptake gene, domain 1"/>
    <property type="match status" value="1"/>
</dbReference>
<keyword evidence="4" id="KW-1185">Reference proteome</keyword>
<reference evidence="3" key="1">
    <citation type="submission" date="2021-01" db="EMBL/GenBank/DDBJ databases">
        <title>Ramlibacter sp. strain AW1 16S ribosomal RNA gene Genome sequencing and assembly.</title>
        <authorList>
            <person name="Kang M."/>
        </authorList>
    </citation>
    <scope>NUCLEOTIDE SEQUENCE</scope>
    <source>
        <strain evidence="3">AW1</strain>
    </source>
</reference>
<evidence type="ECO:0000313" key="3">
    <source>
        <dbReference type="EMBL" id="MBL0422426.1"/>
    </source>
</evidence>
<feature type="signal peptide" evidence="2">
    <location>
        <begin position="1"/>
        <end position="25"/>
    </location>
</feature>
<dbReference type="Pfam" id="PF03401">
    <property type="entry name" value="TctC"/>
    <property type="match status" value="1"/>
</dbReference>
<comment type="caution">
    <text evidence="3">The sequence shown here is derived from an EMBL/GenBank/DDBJ whole genome shotgun (WGS) entry which is preliminary data.</text>
</comment>
<feature type="chain" id="PRO_5036883698" evidence="2">
    <location>
        <begin position="26"/>
        <end position="326"/>
    </location>
</feature>
<accession>A0A936ZTT4</accession>
<organism evidence="3 4">
    <name type="scientific">Ramlibacter aurantiacus</name>
    <dbReference type="NCBI Taxonomy" id="2801330"/>
    <lineage>
        <taxon>Bacteria</taxon>
        <taxon>Pseudomonadati</taxon>
        <taxon>Pseudomonadota</taxon>
        <taxon>Betaproteobacteria</taxon>
        <taxon>Burkholderiales</taxon>
        <taxon>Comamonadaceae</taxon>
        <taxon>Ramlibacter</taxon>
    </lineage>
</organism>
<comment type="similarity">
    <text evidence="1">Belongs to the UPF0065 (bug) family.</text>
</comment>
<proteinExistence type="inferred from homology"/>
<dbReference type="AlphaFoldDB" id="A0A936ZTT4"/>
<gene>
    <name evidence="3" type="ORF">JI739_18915</name>
</gene>
<dbReference type="InterPro" id="IPR042100">
    <property type="entry name" value="Bug_dom1"/>
</dbReference>
<dbReference type="EMBL" id="JAEQNA010000008">
    <property type="protein sequence ID" value="MBL0422426.1"/>
    <property type="molecule type" value="Genomic_DNA"/>
</dbReference>
<dbReference type="RefSeq" id="WP_201685507.1">
    <property type="nucleotide sequence ID" value="NZ_JAEQNA010000008.1"/>
</dbReference>
<dbReference type="Proteomes" id="UP000613011">
    <property type="component" value="Unassembled WGS sequence"/>
</dbReference>
<dbReference type="PANTHER" id="PTHR42928:SF5">
    <property type="entry name" value="BLR1237 PROTEIN"/>
    <property type="match status" value="1"/>
</dbReference>
<name>A0A936ZTT4_9BURK</name>
<dbReference type="CDD" id="cd13578">
    <property type="entry name" value="PBP2_Bug27"/>
    <property type="match status" value="1"/>
</dbReference>
<sequence>MKALKFLSAVLLAGLALASVGLAQANTYPSKPVHIIVPYPAGGSGDLLARLVASRLSQVMGQQFVVENKAGASGNIGTQFVATAPPDGHTLLLATDIQFAINPLLYPQLAYNPDKDFEPVSLAAYIEFMLAVPSSLQVNTLSDFIAKAKQNPGGLNYASTGHGSSHQLAMEHFSSIAGIKLNHVPYKGSGQALPDLLSGNVQAMFFGVSQGLPHIRSGKLKGLAVGSTKRLRALPDTPTVAEFYPGFEVVNWWGFYAPKGTPREIVNRLNAEVVKIIKAPDVWEQLEKGGFAPFGSTPAELVARTVADRTKWAKVIEQANIKPQAN</sequence>
<keyword evidence="2" id="KW-0732">Signal</keyword>
<dbReference type="InterPro" id="IPR005064">
    <property type="entry name" value="BUG"/>
</dbReference>
<dbReference type="Gene3D" id="3.40.190.10">
    <property type="entry name" value="Periplasmic binding protein-like II"/>
    <property type="match status" value="1"/>
</dbReference>
<evidence type="ECO:0000313" key="4">
    <source>
        <dbReference type="Proteomes" id="UP000613011"/>
    </source>
</evidence>